<dbReference type="AlphaFoldDB" id="A0AAQ3NB18"/>
<dbReference type="PANTHER" id="PTHR31304:SF1">
    <property type="entry name" value="LOB DOMAIN-CONTAINING PROTEIN 39"/>
    <property type="match status" value="1"/>
</dbReference>
<comment type="similarity">
    <text evidence="1">Belongs to the LOB domain-containing protein family.</text>
</comment>
<gene>
    <name evidence="3" type="ORF">V8G54_018904</name>
</gene>
<dbReference type="GO" id="GO:0010468">
    <property type="term" value="P:regulation of gene expression"/>
    <property type="evidence" value="ECO:0007669"/>
    <property type="project" value="TreeGrafter"/>
</dbReference>
<dbReference type="InterPro" id="IPR004883">
    <property type="entry name" value="LOB"/>
</dbReference>
<evidence type="ECO:0000313" key="4">
    <source>
        <dbReference type="Proteomes" id="UP001374535"/>
    </source>
</evidence>
<evidence type="ECO:0000259" key="2">
    <source>
        <dbReference type="Pfam" id="PF03195"/>
    </source>
</evidence>
<protein>
    <recommendedName>
        <fullName evidence="2">LOB domain-containing protein</fullName>
    </recommendedName>
</protein>
<dbReference type="Gene3D" id="1.20.1270.10">
    <property type="match status" value="1"/>
</dbReference>
<proteinExistence type="inferred from homology"/>
<name>A0AAQ3NB18_VIGMU</name>
<sequence length="419" mass="47752">MLTCADLNALLAKGVLYLEKPKFFLSPTKIQALKVNVFIVVEMKGKVELCDLVLLERKRVASIRIVNTTHWPVRSPQTGSTCAGRDEKLARQNRKRRSLRTETESSLDHVQIQRRSEDSPVALLEDFCIDLRSWPHDHATVFVAKFFGHAGLMSFISNVRENQRPSLLFEACGRTVNPVKGAVGLLWTRNWHVYQAAVMTVLREGTLRPMSELMRLASPVAATDETSEVACSDIWRIRDPNPTYGFTNTRSHTKEPTKLQAMSNLDLRLTPIFLQKKVENWWSVSQADSVVYQTEKKLKELGDKVLGPVKEKVEAKLGELKDAILGVRHKLLRMPWLPSIRKLCSFASPSIERSYRVPLKLPLLAVMCFLPLDFWFLICKRNTIWNIVEIDVVMFIGMVDALEIMAAICMRDMPMCTWG</sequence>
<feature type="domain" description="LOB" evidence="2">
    <location>
        <begin position="137"/>
        <end position="198"/>
    </location>
</feature>
<accession>A0AAQ3NB18</accession>
<evidence type="ECO:0000313" key="3">
    <source>
        <dbReference type="EMBL" id="WVZ05558.1"/>
    </source>
</evidence>
<keyword evidence="4" id="KW-1185">Reference proteome</keyword>
<evidence type="ECO:0000256" key="1">
    <source>
        <dbReference type="ARBA" id="ARBA00005474"/>
    </source>
</evidence>
<dbReference type="PANTHER" id="PTHR31304">
    <property type="entry name" value="LOB DOMAIN-CONTAINING PROTEIN 38"/>
    <property type="match status" value="1"/>
</dbReference>
<dbReference type="EMBL" id="CP144695">
    <property type="protein sequence ID" value="WVZ05558.1"/>
    <property type="molecule type" value="Genomic_DNA"/>
</dbReference>
<dbReference type="InterPro" id="IPR029048">
    <property type="entry name" value="HSP70_C_sf"/>
</dbReference>
<dbReference type="Pfam" id="PF03195">
    <property type="entry name" value="LOB"/>
    <property type="match status" value="1"/>
</dbReference>
<dbReference type="Proteomes" id="UP001374535">
    <property type="component" value="Chromosome 6"/>
</dbReference>
<reference evidence="3 4" key="1">
    <citation type="journal article" date="2023" name="Life. Sci Alliance">
        <title>Evolutionary insights into 3D genome organization and epigenetic landscape of Vigna mungo.</title>
        <authorList>
            <person name="Junaid A."/>
            <person name="Singh B."/>
            <person name="Bhatia S."/>
        </authorList>
    </citation>
    <scope>NUCLEOTIDE SEQUENCE [LARGE SCALE GENOMIC DNA]</scope>
    <source>
        <strain evidence="3">Urdbean</strain>
    </source>
</reference>
<organism evidence="3 4">
    <name type="scientific">Vigna mungo</name>
    <name type="common">Black gram</name>
    <name type="synonym">Phaseolus mungo</name>
    <dbReference type="NCBI Taxonomy" id="3915"/>
    <lineage>
        <taxon>Eukaryota</taxon>
        <taxon>Viridiplantae</taxon>
        <taxon>Streptophyta</taxon>
        <taxon>Embryophyta</taxon>
        <taxon>Tracheophyta</taxon>
        <taxon>Spermatophyta</taxon>
        <taxon>Magnoliopsida</taxon>
        <taxon>eudicotyledons</taxon>
        <taxon>Gunneridae</taxon>
        <taxon>Pentapetalae</taxon>
        <taxon>rosids</taxon>
        <taxon>fabids</taxon>
        <taxon>Fabales</taxon>
        <taxon>Fabaceae</taxon>
        <taxon>Papilionoideae</taxon>
        <taxon>50 kb inversion clade</taxon>
        <taxon>NPAAA clade</taxon>
        <taxon>indigoferoid/millettioid clade</taxon>
        <taxon>Phaseoleae</taxon>
        <taxon>Vigna</taxon>
    </lineage>
</organism>